<feature type="transmembrane region" description="Helical" evidence="1">
    <location>
        <begin position="186"/>
        <end position="204"/>
    </location>
</feature>
<feature type="transmembrane region" description="Helical" evidence="1">
    <location>
        <begin position="247"/>
        <end position="264"/>
    </location>
</feature>
<feature type="transmembrane region" description="Helical" evidence="1">
    <location>
        <begin position="7"/>
        <end position="25"/>
    </location>
</feature>
<comment type="caution">
    <text evidence="3">The sequence shown here is derived from an EMBL/GenBank/DDBJ whole genome shotgun (WGS) entry which is preliminary data.</text>
</comment>
<feature type="transmembrane region" description="Helical" evidence="1">
    <location>
        <begin position="73"/>
        <end position="93"/>
    </location>
</feature>
<feature type="transmembrane region" description="Helical" evidence="1">
    <location>
        <begin position="128"/>
        <end position="147"/>
    </location>
</feature>
<dbReference type="GO" id="GO:0016020">
    <property type="term" value="C:membrane"/>
    <property type="evidence" value="ECO:0007669"/>
    <property type="project" value="InterPro"/>
</dbReference>
<keyword evidence="1" id="KW-0812">Transmembrane</keyword>
<feature type="transmembrane region" description="Helical" evidence="1">
    <location>
        <begin position="216"/>
        <end position="235"/>
    </location>
</feature>
<evidence type="ECO:0000313" key="3">
    <source>
        <dbReference type="EMBL" id="HHM01724.1"/>
    </source>
</evidence>
<dbReference type="InterPro" id="IPR000620">
    <property type="entry name" value="EamA_dom"/>
</dbReference>
<feature type="domain" description="EamA" evidence="2">
    <location>
        <begin position="156"/>
        <end position="286"/>
    </location>
</feature>
<reference evidence="3" key="1">
    <citation type="journal article" date="2020" name="mSystems">
        <title>Genome- and Community-Level Interaction Insights into Carbon Utilization and Element Cycling Functions of Hydrothermarchaeota in Hydrothermal Sediment.</title>
        <authorList>
            <person name="Zhou Z."/>
            <person name="Liu Y."/>
            <person name="Xu W."/>
            <person name="Pan J."/>
            <person name="Luo Z.H."/>
            <person name="Li M."/>
        </authorList>
    </citation>
    <scope>NUCLEOTIDE SEQUENCE [LARGE SCALE GENOMIC DNA]</scope>
    <source>
        <strain evidence="3">HyVt-460</strain>
    </source>
</reference>
<name>A0A7V5RNF5_CALAY</name>
<dbReference type="PANTHER" id="PTHR22911">
    <property type="entry name" value="ACYL-MALONYL CONDENSING ENZYME-RELATED"/>
    <property type="match status" value="1"/>
</dbReference>
<proteinExistence type="predicted"/>
<feature type="transmembrane region" description="Helical" evidence="1">
    <location>
        <begin position="270"/>
        <end position="291"/>
    </location>
</feature>
<feature type="domain" description="EamA" evidence="2">
    <location>
        <begin position="9"/>
        <end position="142"/>
    </location>
</feature>
<dbReference type="Proteomes" id="UP000885771">
    <property type="component" value="Unassembled WGS sequence"/>
</dbReference>
<organism evidence="3">
    <name type="scientific">Caldithrix abyssi</name>
    <dbReference type="NCBI Taxonomy" id="187145"/>
    <lineage>
        <taxon>Bacteria</taxon>
        <taxon>Pseudomonadati</taxon>
        <taxon>Calditrichota</taxon>
        <taxon>Calditrichia</taxon>
        <taxon>Calditrichales</taxon>
        <taxon>Calditrichaceae</taxon>
        <taxon>Caldithrix</taxon>
    </lineage>
</organism>
<gene>
    <name evidence="3" type="ORF">ENJ15_01830</name>
</gene>
<dbReference type="PANTHER" id="PTHR22911:SF137">
    <property type="entry name" value="SOLUTE CARRIER FAMILY 35 MEMBER G2-RELATED"/>
    <property type="match status" value="1"/>
</dbReference>
<keyword evidence="1" id="KW-1133">Transmembrane helix</keyword>
<dbReference type="SUPFAM" id="SSF103481">
    <property type="entry name" value="Multidrug resistance efflux transporter EmrE"/>
    <property type="match status" value="2"/>
</dbReference>
<accession>A0A7V5RNF5</accession>
<feature type="transmembrane region" description="Helical" evidence="1">
    <location>
        <begin position="31"/>
        <end position="53"/>
    </location>
</feature>
<dbReference type="AlphaFoldDB" id="A0A7V5RNF5"/>
<evidence type="ECO:0000259" key="2">
    <source>
        <dbReference type="Pfam" id="PF00892"/>
    </source>
</evidence>
<keyword evidence="1" id="KW-0472">Membrane</keyword>
<feature type="transmembrane region" description="Helical" evidence="1">
    <location>
        <begin position="105"/>
        <end position="123"/>
    </location>
</feature>
<protein>
    <submittedName>
        <fullName evidence="3">DMT family transporter</fullName>
    </submittedName>
</protein>
<evidence type="ECO:0000256" key="1">
    <source>
        <dbReference type="SAM" id="Phobius"/>
    </source>
</evidence>
<sequence length="297" mass="32472">MNTRRKVYLYTGGSIIFWAGSASAFKQALASLTPVMLLWSASLISLVVLALLLTAQKQISLLKSLKPGEWGGLLLLGVLNPFLYYIILFKAYALLPGQMAMSLNYLWPVVLALLSVPVLGHTLGWRNILAIGLSFTGALIIATRGEMLQLRGVSITGVVLALASTVVWAFYWLLSARIQVAAIVKLFVGFLSGSLLTLIYALFAPGSLLPPSGIPWLSMLYVGLFEMGLTFFLWLKALQMADNAARVGNLIYLTPFLSLFFLALLLDEPIYNSTLVGLLVIIAGILAQQYWSNRQPE</sequence>
<dbReference type="InterPro" id="IPR037185">
    <property type="entry name" value="EmrE-like"/>
</dbReference>
<dbReference type="Pfam" id="PF00892">
    <property type="entry name" value="EamA"/>
    <property type="match status" value="2"/>
</dbReference>
<feature type="transmembrane region" description="Helical" evidence="1">
    <location>
        <begin position="153"/>
        <end position="174"/>
    </location>
</feature>
<dbReference type="EMBL" id="DRLI01000068">
    <property type="protein sequence ID" value="HHM01724.1"/>
    <property type="molecule type" value="Genomic_DNA"/>
</dbReference>